<proteinExistence type="predicted"/>
<gene>
    <name evidence="1" type="ORF">GN244_ATG09455</name>
</gene>
<keyword evidence="2" id="KW-1185">Reference proteome</keyword>
<sequence length="153" mass="17599">MKLTQRFPFASFLTTKHFASAQQPVLLLHLLLFLQPQQYECLGVELNRLARLPSTRRLSARHDLSEIVFLLCLDETPGPSGIHSNEPDAQIPPDSLALGLATCHHTRPQRMVELQGKYPPLALLQKRRYLPQEHNQRQNPQQQYPPRFLHLLA</sequence>
<name>A0A833SU36_PHYIN</name>
<dbReference type="AlphaFoldDB" id="A0A833SU36"/>
<protein>
    <submittedName>
        <fullName evidence="1">Uncharacterized protein</fullName>
    </submittedName>
</protein>
<dbReference type="Proteomes" id="UP000602510">
    <property type="component" value="Unassembled WGS sequence"/>
</dbReference>
<accession>A0A833SU36</accession>
<evidence type="ECO:0000313" key="2">
    <source>
        <dbReference type="Proteomes" id="UP000602510"/>
    </source>
</evidence>
<comment type="caution">
    <text evidence="1">The sequence shown here is derived from an EMBL/GenBank/DDBJ whole genome shotgun (WGS) entry which is preliminary data.</text>
</comment>
<dbReference type="EMBL" id="WSZM01000198">
    <property type="protein sequence ID" value="KAF4038383.1"/>
    <property type="molecule type" value="Genomic_DNA"/>
</dbReference>
<organism evidence="1 2">
    <name type="scientific">Phytophthora infestans</name>
    <name type="common">Potato late blight agent</name>
    <name type="synonym">Botrytis infestans</name>
    <dbReference type="NCBI Taxonomy" id="4787"/>
    <lineage>
        <taxon>Eukaryota</taxon>
        <taxon>Sar</taxon>
        <taxon>Stramenopiles</taxon>
        <taxon>Oomycota</taxon>
        <taxon>Peronosporomycetes</taxon>
        <taxon>Peronosporales</taxon>
        <taxon>Peronosporaceae</taxon>
        <taxon>Phytophthora</taxon>
    </lineage>
</organism>
<evidence type="ECO:0000313" key="1">
    <source>
        <dbReference type="EMBL" id="KAF4038383.1"/>
    </source>
</evidence>
<reference evidence="1" key="1">
    <citation type="submission" date="2020-04" db="EMBL/GenBank/DDBJ databases">
        <title>Hybrid Assembly of Korean Phytophthora infestans isolates.</title>
        <authorList>
            <person name="Prokchorchik M."/>
            <person name="Lee Y."/>
            <person name="Seo J."/>
            <person name="Cho J.-H."/>
            <person name="Park Y.-E."/>
            <person name="Jang D.-C."/>
            <person name="Im J.-S."/>
            <person name="Choi J.-G."/>
            <person name="Park H.-J."/>
            <person name="Lee G.-B."/>
            <person name="Lee Y.-G."/>
            <person name="Hong S.-Y."/>
            <person name="Cho K."/>
            <person name="Sohn K.H."/>
        </authorList>
    </citation>
    <scope>NUCLEOTIDE SEQUENCE</scope>
    <source>
        <strain evidence="1">KR_1_A1</strain>
    </source>
</reference>